<proteinExistence type="predicted"/>
<evidence type="ECO:0000313" key="2">
    <source>
        <dbReference type="Proteomes" id="UP001056120"/>
    </source>
</evidence>
<sequence>MNQIEEVEEDGDDISKEDDEVGTNDSNNDGDVNPKLDGTKIDDVVRAGHSKDGIDALNKKENEAKKDSNKTRTDEKLETNNGNGEEYMRTWLDTHELEKIKGENKPVDEGQA</sequence>
<keyword evidence="2" id="KW-1185">Reference proteome</keyword>
<comment type="caution">
    <text evidence="1">The sequence shown here is derived from an EMBL/GenBank/DDBJ whole genome shotgun (WGS) entry which is preliminary data.</text>
</comment>
<protein>
    <submittedName>
        <fullName evidence="1">Uncharacterized protein</fullName>
    </submittedName>
</protein>
<gene>
    <name evidence="1" type="ORF">L1987_46823</name>
</gene>
<reference evidence="1 2" key="2">
    <citation type="journal article" date="2022" name="Mol. Ecol. Resour.">
        <title>The genomes of chicory, endive, great burdock and yacon provide insights into Asteraceae paleo-polyploidization history and plant inulin production.</title>
        <authorList>
            <person name="Fan W."/>
            <person name="Wang S."/>
            <person name="Wang H."/>
            <person name="Wang A."/>
            <person name="Jiang F."/>
            <person name="Liu H."/>
            <person name="Zhao H."/>
            <person name="Xu D."/>
            <person name="Zhang Y."/>
        </authorList>
    </citation>
    <scope>NUCLEOTIDE SEQUENCE [LARGE SCALE GENOMIC DNA]</scope>
    <source>
        <strain evidence="2">cv. Yunnan</strain>
        <tissue evidence="1">Leaves</tissue>
    </source>
</reference>
<organism evidence="1 2">
    <name type="scientific">Smallanthus sonchifolius</name>
    <dbReference type="NCBI Taxonomy" id="185202"/>
    <lineage>
        <taxon>Eukaryota</taxon>
        <taxon>Viridiplantae</taxon>
        <taxon>Streptophyta</taxon>
        <taxon>Embryophyta</taxon>
        <taxon>Tracheophyta</taxon>
        <taxon>Spermatophyta</taxon>
        <taxon>Magnoliopsida</taxon>
        <taxon>eudicotyledons</taxon>
        <taxon>Gunneridae</taxon>
        <taxon>Pentapetalae</taxon>
        <taxon>asterids</taxon>
        <taxon>campanulids</taxon>
        <taxon>Asterales</taxon>
        <taxon>Asteraceae</taxon>
        <taxon>Asteroideae</taxon>
        <taxon>Heliantheae alliance</taxon>
        <taxon>Millerieae</taxon>
        <taxon>Smallanthus</taxon>
    </lineage>
</organism>
<dbReference type="Proteomes" id="UP001056120">
    <property type="component" value="Linkage Group LG15"/>
</dbReference>
<evidence type="ECO:0000313" key="1">
    <source>
        <dbReference type="EMBL" id="KAI3777030.1"/>
    </source>
</evidence>
<name>A0ACB9G0X6_9ASTR</name>
<dbReference type="EMBL" id="CM042032">
    <property type="protein sequence ID" value="KAI3777030.1"/>
    <property type="molecule type" value="Genomic_DNA"/>
</dbReference>
<reference evidence="2" key="1">
    <citation type="journal article" date="2022" name="Mol. Ecol. Resour.">
        <title>The genomes of chicory, endive, great burdock and yacon provide insights into Asteraceae palaeo-polyploidization history and plant inulin production.</title>
        <authorList>
            <person name="Fan W."/>
            <person name="Wang S."/>
            <person name="Wang H."/>
            <person name="Wang A."/>
            <person name="Jiang F."/>
            <person name="Liu H."/>
            <person name="Zhao H."/>
            <person name="Xu D."/>
            <person name="Zhang Y."/>
        </authorList>
    </citation>
    <scope>NUCLEOTIDE SEQUENCE [LARGE SCALE GENOMIC DNA]</scope>
    <source>
        <strain evidence="2">cv. Yunnan</strain>
    </source>
</reference>
<accession>A0ACB9G0X6</accession>